<dbReference type="Proteomes" id="UP000436006">
    <property type="component" value="Unassembled WGS sequence"/>
</dbReference>
<feature type="compositionally biased region" description="Basic and acidic residues" evidence="1">
    <location>
        <begin position="135"/>
        <end position="144"/>
    </location>
</feature>
<name>A0A7K1SKV9_9BACT</name>
<evidence type="ECO:0000256" key="1">
    <source>
        <dbReference type="SAM" id="MobiDB-lite"/>
    </source>
</evidence>
<dbReference type="EMBL" id="WPIN01000015">
    <property type="protein sequence ID" value="MVM34415.1"/>
    <property type="molecule type" value="Genomic_DNA"/>
</dbReference>
<sequence>MDARYYKNLVKYAKICLPPNSTLDPRELVAEAYLAVNTTDDKVLKKAISTASYKYRSEAGLYFVSLEKAGRRHTAVQDNTQVCKVCSHEKSLNDFTLYTFEDSPRRYHAATCKVCQSKRSRAAIKKRELTDADYREKNRQAKFERSKKRKRDPEKRREEWAKIKADPVKLEDFYRRQKEGRERKKQSRNGSGV</sequence>
<keyword evidence="3" id="KW-1185">Reference proteome</keyword>
<protein>
    <submittedName>
        <fullName evidence="2">Uncharacterized protein</fullName>
    </submittedName>
</protein>
<accession>A0A7K1SKV9</accession>
<evidence type="ECO:0000313" key="3">
    <source>
        <dbReference type="Proteomes" id="UP000436006"/>
    </source>
</evidence>
<proteinExistence type="predicted"/>
<organism evidence="2 3">
    <name type="scientific">Spirosoma arboris</name>
    <dbReference type="NCBI Taxonomy" id="2682092"/>
    <lineage>
        <taxon>Bacteria</taxon>
        <taxon>Pseudomonadati</taxon>
        <taxon>Bacteroidota</taxon>
        <taxon>Cytophagia</taxon>
        <taxon>Cytophagales</taxon>
        <taxon>Cytophagaceae</taxon>
        <taxon>Spirosoma</taxon>
    </lineage>
</organism>
<evidence type="ECO:0000313" key="2">
    <source>
        <dbReference type="EMBL" id="MVM34415.1"/>
    </source>
</evidence>
<comment type="caution">
    <text evidence="2">The sequence shown here is derived from an EMBL/GenBank/DDBJ whole genome shotgun (WGS) entry which is preliminary data.</text>
</comment>
<reference evidence="2 3" key="1">
    <citation type="submission" date="2019-12" db="EMBL/GenBank/DDBJ databases">
        <title>Spirosoma sp. HMF4905 genome sequencing and assembly.</title>
        <authorList>
            <person name="Kang H."/>
            <person name="Cha I."/>
            <person name="Kim H."/>
            <person name="Joh K."/>
        </authorList>
    </citation>
    <scope>NUCLEOTIDE SEQUENCE [LARGE SCALE GENOMIC DNA]</scope>
    <source>
        <strain evidence="2 3">HMF4905</strain>
    </source>
</reference>
<feature type="region of interest" description="Disordered" evidence="1">
    <location>
        <begin position="135"/>
        <end position="193"/>
    </location>
</feature>
<gene>
    <name evidence="2" type="ORF">GO755_30570</name>
</gene>
<feature type="compositionally biased region" description="Basic and acidic residues" evidence="1">
    <location>
        <begin position="151"/>
        <end position="182"/>
    </location>
</feature>
<dbReference type="AlphaFoldDB" id="A0A7K1SKV9"/>
<dbReference type="RefSeq" id="WP_157589234.1">
    <property type="nucleotide sequence ID" value="NZ_WPIN01000015.1"/>
</dbReference>